<dbReference type="InterPro" id="IPR051396">
    <property type="entry name" value="Bact_Antivir_Def_Nuclease"/>
</dbReference>
<dbReference type="PIRSF" id="PIRSF034888">
    <property type="entry name" value="P-loop_UCP034888"/>
    <property type="match status" value="1"/>
</dbReference>
<dbReference type="Gene3D" id="3.40.50.300">
    <property type="entry name" value="P-loop containing nucleotide triphosphate hydrolases"/>
    <property type="match status" value="2"/>
</dbReference>
<evidence type="ECO:0000256" key="1">
    <source>
        <dbReference type="SAM" id="Phobius"/>
    </source>
</evidence>
<dbReference type="InterPro" id="IPR003959">
    <property type="entry name" value="ATPase_AAA_core"/>
</dbReference>
<protein>
    <submittedName>
        <fullName evidence="4">DUF3696 domain-containing protein</fullName>
    </submittedName>
</protein>
<sequence>MTSLEIKNFKCFTDISIPINRLTVFAGGNANGKSSAIQALLFLRRTIEHCAIWTDDSNDTNYHFNKSNGLSVELNGSYGLSLGTSSEVISFNANEQCIQLGINIKQSKLLVEYDVPVEDVLWLKPDNVNNNLKNDFYLFKQEFYYLNAERVGPRVNNDIKFYDFPNTGYNGSLCAQLLGDPSFEYGFKVDEKRKFENTNNLRLGTQVNKWLNYILPGNEVEGVFNTKLMSSQIRMKNSFSNNESVLATNIGFGLSYVLPIILTALIAKQDTLFIVENPEAHLHPSAQSRIGKFLTKMASTGINIIIETHSDHVLNGIQIAVTKNDLPPDQTTINYFSNDGKNTQPSIESIKINNKGELSKWPSGFFDQSQKDYATLLKLRKND</sequence>
<proteinExistence type="predicted"/>
<comment type="caution">
    <text evidence="4">The sequence shown here is derived from an EMBL/GenBank/DDBJ whole genome shotgun (WGS) entry which is preliminary data.</text>
</comment>
<evidence type="ECO:0000259" key="3">
    <source>
        <dbReference type="Pfam" id="PF13304"/>
    </source>
</evidence>
<dbReference type="Proteomes" id="UP001589585">
    <property type="component" value="Unassembled WGS sequence"/>
</dbReference>
<name>A0ABV5F8X0_9FLAO</name>
<dbReference type="SUPFAM" id="SSF52540">
    <property type="entry name" value="P-loop containing nucleoside triphosphate hydrolases"/>
    <property type="match status" value="1"/>
</dbReference>
<dbReference type="RefSeq" id="WP_379860082.1">
    <property type="nucleotide sequence ID" value="NZ_JBHMFC010000010.1"/>
</dbReference>
<evidence type="ECO:0000259" key="2">
    <source>
        <dbReference type="Pfam" id="PF12476"/>
    </source>
</evidence>
<feature type="domain" description="ATPase AAA-type core" evidence="3">
    <location>
        <begin position="22"/>
        <end position="315"/>
    </location>
</feature>
<accession>A0ABV5F8X0</accession>
<evidence type="ECO:0000313" key="5">
    <source>
        <dbReference type="Proteomes" id="UP001589585"/>
    </source>
</evidence>
<dbReference type="PANTHER" id="PTHR43581:SF2">
    <property type="entry name" value="EXCINUCLEASE ATPASE SUBUNIT"/>
    <property type="match status" value="1"/>
</dbReference>
<dbReference type="InterPro" id="IPR027417">
    <property type="entry name" value="P-loop_NTPase"/>
</dbReference>
<evidence type="ECO:0000313" key="4">
    <source>
        <dbReference type="EMBL" id="MFB9055892.1"/>
    </source>
</evidence>
<dbReference type="InterPro" id="IPR022532">
    <property type="entry name" value="DUF3696"/>
</dbReference>
<keyword evidence="1" id="KW-0472">Membrane</keyword>
<keyword evidence="1" id="KW-1133">Transmembrane helix</keyword>
<dbReference type="InterPro" id="IPR014592">
    <property type="entry name" value="P-loop_UCP034888"/>
</dbReference>
<organism evidence="4 5">
    <name type="scientific">Mariniflexile ostreae</name>
    <dbReference type="NCBI Taxonomy" id="1520892"/>
    <lineage>
        <taxon>Bacteria</taxon>
        <taxon>Pseudomonadati</taxon>
        <taxon>Bacteroidota</taxon>
        <taxon>Flavobacteriia</taxon>
        <taxon>Flavobacteriales</taxon>
        <taxon>Flavobacteriaceae</taxon>
        <taxon>Mariniflexile</taxon>
    </lineage>
</organism>
<feature type="domain" description="DUF3696" evidence="2">
    <location>
        <begin position="326"/>
        <end position="376"/>
    </location>
</feature>
<feature type="transmembrane region" description="Helical" evidence="1">
    <location>
        <begin position="244"/>
        <end position="267"/>
    </location>
</feature>
<dbReference type="EMBL" id="JBHMFC010000010">
    <property type="protein sequence ID" value="MFB9055892.1"/>
    <property type="molecule type" value="Genomic_DNA"/>
</dbReference>
<keyword evidence="1" id="KW-0812">Transmembrane</keyword>
<dbReference type="Pfam" id="PF13304">
    <property type="entry name" value="AAA_21"/>
    <property type="match status" value="1"/>
</dbReference>
<keyword evidence="5" id="KW-1185">Reference proteome</keyword>
<dbReference type="PANTHER" id="PTHR43581">
    <property type="entry name" value="ATP/GTP PHOSPHATASE"/>
    <property type="match status" value="1"/>
</dbReference>
<dbReference type="Pfam" id="PF12476">
    <property type="entry name" value="DUF3696"/>
    <property type="match status" value="1"/>
</dbReference>
<reference evidence="4 5" key="1">
    <citation type="submission" date="2024-09" db="EMBL/GenBank/DDBJ databases">
        <authorList>
            <person name="Sun Q."/>
            <person name="Mori K."/>
        </authorList>
    </citation>
    <scope>NUCLEOTIDE SEQUENCE [LARGE SCALE GENOMIC DNA]</scope>
    <source>
        <strain evidence="4 5">CECT 8622</strain>
    </source>
</reference>
<gene>
    <name evidence="4" type="ORF">ACFFU9_03975</name>
</gene>